<dbReference type="Proteomes" id="UP000540568">
    <property type="component" value="Unassembled WGS sequence"/>
</dbReference>
<evidence type="ECO:0000256" key="1">
    <source>
        <dbReference type="SAM" id="MobiDB-lite"/>
    </source>
</evidence>
<feature type="transmembrane region" description="Helical" evidence="2">
    <location>
        <begin position="165"/>
        <end position="187"/>
    </location>
</feature>
<comment type="caution">
    <text evidence="4">The sequence shown here is derived from an EMBL/GenBank/DDBJ whole genome shotgun (WGS) entry which is preliminary data.</text>
</comment>
<evidence type="ECO:0000313" key="4">
    <source>
        <dbReference type="EMBL" id="MBA8811021.1"/>
    </source>
</evidence>
<dbReference type="AlphaFoldDB" id="A0A7W3JDW7"/>
<dbReference type="InterPro" id="IPR009936">
    <property type="entry name" value="DUF1468"/>
</dbReference>
<feature type="transmembrane region" description="Helical" evidence="2">
    <location>
        <begin position="119"/>
        <end position="135"/>
    </location>
</feature>
<evidence type="ECO:0000259" key="3">
    <source>
        <dbReference type="Pfam" id="PF07331"/>
    </source>
</evidence>
<name>A0A7W3JDW7_9MICO</name>
<dbReference type="EMBL" id="JACGWV010000003">
    <property type="protein sequence ID" value="MBA8811021.1"/>
    <property type="molecule type" value="Genomic_DNA"/>
</dbReference>
<evidence type="ECO:0000256" key="2">
    <source>
        <dbReference type="SAM" id="Phobius"/>
    </source>
</evidence>
<feature type="compositionally biased region" description="Low complexity" evidence="1">
    <location>
        <begin position="1"/>
        <end position="21"/>
    </location>
</feature>
<accession>A0A7W3JDW7</accession>
<reference evidence="4 5" key="1">
    <citation type="submission" date="2020-07" db="EMBL/GenBank/DDBJ databases">
        <title>Sequencing the genomes of 1000 actinobacteria strains.</title>
        <authorList>
            <person name="Klenk H.-P."/>
        </authorList>
    </citation>
    <scope>NUCLEOTIDE SEQUENCE [LARGE SCALE GENOMIC DNA]</scope>
    <source>
        <strain evidence="4 5">DSM 44121</strain>
    </source>
</reference>
<protein>
    <submittedName>
        <fullName evidence="4">Putative tricarboxylic transport membrane protein</fullName>
    </submittedName>
</protein>
<feature type="region of interest" description="Disordered" evidence="1">
    <location>
        <begin position="1"/>
        <end position="36"/>
    </location>
</feature>
<keyword evidence="2" id="KW-1133">Transmembrane helix</keyword>
<keyword evidence="5" id="KW-1185">Reference proteome</keyword>
<feature type="transmembrane region" description="Helical" evidence="2">
    <location>
        <begin position="141"/>
        <end position="158"/>
    </location>
</feature>
<keyword evidence="2" id="KW-0472">Membrane</keyword>
<feature type="transmembrane region" description="Helical" evidence="2">
    <location>
        <begin position="78"/>
        <end position="98"/>
    </location>
</feature>
<gene>
    <name evidence="4" type="ORF">FHX71_005028</name>
</gene>
<keyword evidence="2" id="KW-0812">Transmembrane</keyword>
<feature type="transmembrane region" description="Helical" evidence="2">
    <location>
        <begin position="44"/>
        <end position="66"/>
    </location>
</feature>
<organism evidence="4 5">
    <name type="scientific">Promicromonospora sukumoe</name>
    <dbReference type="NCBI Taxonomy" id="88382"/>
    <lineage>
        <taxon>Bacteria</taxon>
        <taxon>Bacillati</taxon>
        <taxon>Actinomycetota</taxon>
        <taxon>Actinomycetes</taxon>
        <taxon>Micrococcales</taxon>
        <taxon>Promicromonosporaceae</taxon>
        <taxon>Promicromonospora</taxon>
    </lineage>
</organism>
<dbReference type="Pfam" id="PF07331">
    <property type="entry name" value="TctB"/>
    <property type="match status" value="1"/>
</dbReference>
<dbReference type="RefSeq" id="WP_182620219.1">
    <property type="nucleotide sequence ID" value="NZ_BAAATF010000009.1"/>
</dbReference>
<feature type="compositionally biased region" description="Pro residues" evidence="1">
    <location>
        <begin position="22"/>
        <end position="35"/>
    </location>
</feature>
<proteinExistence type="predicted"/>
<sequence length="201" mass="20283">MSADGAAPAAPDLPDTPTAEAGPPPPGVPEPVPAEPPRRRWGELVLALATTALGAYVLVAAGSIIVPGSTNTLGPRAFPYLVGGMLVAAGLVLVALVLTGRGGQEEGGEDVDPTIRTDWLTVALLAVVLVVHVFAINVVGWPFAAALLFAGAAVVLGARPWWRAALVGLVLGLVIQVIFGGMLGLSLPAGPLLEGVSFLRG</sequence>
<feature type="domain" description="DUF1468" evidence="3">
    <location>
        <begin position="45"/>
        <end position="188"/>
    </location>
</feature>
<evidence type="ECO:0000313" key="5">
    <source>
        <dbReference type="Proteomes" id="UP000540568"/>
    </source>
</evidence>